<dbReference type="Pfam" id="PF00294">
    <property type="entry name" value="PfkB"/>
    <property type="match status" value="1"/>
</dbReference>
<name>A0A7X5UMU6_9PSEU</name>
<feature type="domain" description="Carbohydrate kinase PfkB" evidence="6">
    <location>
        <begin position="7"/>
        <end position="302"/>
    </location>
</feature>
<keyword evidence="2 7" id="KW-0808">Transferase</keyword>
<organism evidence="7 8">
    <name type="scientific">Saccharomonospora amisosensis</name>
    <dbReference type="NCBI Taxonomy" id="1128677"/>
    <lineage>
        <taxon>Bacteria</taxon>
        <taxon>Bacillati</taxon>
        <taxon>Actinomycetota</taxon>
        <taxon>Actinomycetes</taxon>
        <taxon>Pseudonocardiales</taxon>
        <taxon>Pseudonocardiaceae</taxon>
        <taxon>Saccharomonospora</taxon>
    </lineage>
</organism>
<comment type="caution">
    <text evidence="7">The sequence shown here is derived from an EMBL/GenBank/DDBJ whole genome shotgun (WGS) entry which is preliminary data.</text>
</comment>
<dbReference type="InterPro" id="IPR029056">
    <property type="entry name" value="Ribokinase-like"/>
</dbReference>
<sequence length="314" mass="33234">MTRRGLVTFGESLAVFSTQSGKLRHASSVDVGIAGTEAVVAIGVARLGVPASWAGRVGADEPGALVLLRLRDEGVDTSAAMTDQHAPTGLMLKDYRTTDATRSAYYRSGSAGTRLCPEDIPEDRIRQAGVLHLSGLTPSLSDTAAKAVLAAVEVAREEGVPVSFDVNYRNALWEPQDATGVLLDLVSRADIVFAGVDEAAPLGFTGEPVRPEKLLSYLTGLGPEQVIVKLGPRGALAELHGCRYDVPTYPVRAIDSEGADDAFVAGYLADFLAGAPPDRRVRTAAACRAFAVSVHGDWEGLPDREELKQLARAR</sequence>
<keyword evidence="3" id="KW-0547">Nucleotide-binding</keyword>
<protein>
    <submittedName>
        <fullName evidence="7">2-dehydro-3-deoxygluconokinase</fullName>
        <ecNumber evidence="7">2.7.1.45</ecNumber>
    </submittedName>
</protein>
<dbReference type="InterPro" id="IPR011611">
    <property type="entry name" value="PfkB_dom"/>
</dbReference>
<evidence type="ECO:0000256" key="2">
    <source>
        <dbReference type="ARBA" id="ARBA00022679"/>
    </source>
</evidence>
<gene>
    <name evidence="7" type="ORF">FHU38_001265</name>
</gene>
<dbReference type="Proteomes" id="UP000545493">
    <property type="component" value="Unassembled WGS sequence"/>
</dbReference>
<reference evidence="7 8" key="1">
    <citation type="submission" date="2020-03" db="EMBL/GenBank/DDBJ databases">
        <title>Sequencing the genomes of 1000 actinobacteria strains.</title>
        <authorList>
            <person name="Klenk H.-P."/>
        </authorList>
    </citation>
    <scope>NUCLEOTIDE SEQUENCE [LARGE SCALE GENOMIC DNA]</scope>
    <source>
        <strain evidence="7 8">DSM 45685</strain>
    </source>
</reference>
<keyword evidence="4 7" id="KW-0418">Kinase</keyword>
<keyword evidence="8" id="KW-1185">Reference proteome</keyword>
<evidence type="ECO:0000256" key="4">
    <source>
        <dbReference type="ARBA" id="ARBA00022777"/>
    </source>
</evidence>
<dbReference type="PROSITE" id="PS00584">
    <property type="entry name" value="PFKB_KINASES_2"/>
    <property type="match status" value="1"/>
</dbReference>
<evidence type="ECO:0000256" key="3">
    <source>
        <dbReference type="ARBA" id="ARBA00022741"/>
    </source>
</evidence>
<dbReference type="SUPFAM" id="SSF53613">
    <property type="entry name" value="Ribokinase-like"/>
    <property type="match status" value="1"/>
</dbReference>
<dbReference type="InterPro" id="IPR002173">
    <property type="entry name" value="Carboh/pur_kinase_PfkB_CS"/>
</dbReference>
<evidence type="ECO:0000259" key="6">
    <source>
        <dbReference type="Pfam" id="PF00294"/>
    </source>
</evidence>
<keyword evidence="5" id="KW-0067">ATP-binding</keyword>
<proteinExistence type="inferred from homology"/>
<dbReference type="RefSeq" id="WP_167167542.1">
    <property type="nucleotide sequence ID" value="NZ_JAAOYM010000001.1"/>
</dbReference>
<dbReference type="Gene3D" id="3.40.1190.20">
    <property type="match status" value="1"/>
</dbReference>
<accession>A0A7X5UMU6</accession>
<dbReference type="CDD" id="cd01166">
    <property type="entry name" value="KdgK"/>
    <property type="match status" value="1"/>
</dbReference>
<dbReference type="PANTHER" id="PTHR43085">
    <property type="entry name" value="HEXOKINASE FAMILY MEMBER"/>
    <property type="match status" value="1"/>
</dbReference>
<dbReference type="GO" id="GO:0008673">
    <property type="term" value="F:2-dehydro-3-deoxygluconokinase activity"/>
    <property type="evidence" value="ECO:0007669"/>
    <property type="project" value="UniProtKB-EC"/>
</dbReference>
<dbReference type="GO" id="GO:0005524">
    <property type="term" value="F:ATP binding"/>
    <property type="evidence" value="ECO:0007669"/>
    <property type="project" value="UniProtKB-KW"/>
</dbReference>
<dbReference type="InterPro" id="IPR050306">
    <property type="entry name" value="PfkB_Carbo_kinase"/>
</dbReference>
<dbReference type="EC" id="2.7.1.45" evidence="7"/>
<evidence type="ECO:0000256" key="1">
    <source>
        <dbReference type="ARBA" id="ARBA00010688"/>
    </source>
</evidence>
<dbReference type="AlphaFoldDB" id="A0A7X5UMU6"/>
<dbReference type="PANTHER" id="PTHR43085:SF1">
    <property type="entry name" value="PSEUDOURIDINE KINASE-RELATED"/>
    <property type="match status" value="1"/>
</dbReference>
<dbReference type="EMBL" id="JAAOYM010000001">
    <property type="protein sequence ID" value="NIJ10921.1"/>
    <property type="molecule type" value="Genomic_DNA"/>
</dbReference>
<evidence type="ECO:0000313" key="8">
    <source>
        <dbReference type="Proteomes" id="UP000545493"/>
    </source>
</evidence>
<comment type="similarity">
    <text evidence="1">Belongs to the carbohydrate kinase PfkB family.</text>
</comment>
<evidence type="ECO:0000313" key="7">
    <source>
        <dbReference type="EMBL" id="NIJ10921.1"/>
    </source>
</evidence>
<evidence type="ECO:0000256" key="5">
    <source>
        <dbReference type="ARBA" id="ARBA00022840"/>
    </source>
</evidence>